<keyword evidence="2" id="KW-0004">4Fe-4S</keyword>
<gene>
    <name evidence="8" type="ORF">IAC10_07575</name>
</gene>
<dbReference type="InterPro" id="IPR012837">
    <property type="entry name" value="NrdG"/>
</dbReference>
<dbReference type="InterPro" id="IPR058240">
    <property type="entry name" value="rSAM_sf"/>
</dbReference>
<accession>A0A9D1EZB2</accession>
<evidence type="ECO:0000313" key="8">
    <source>
        <dbReference type="EMBL" id="HIS36474.1"/>
    </source>
</evidence>
<reference evidence="8" key="2">
    <citation type="journal article" date="2021" name="PeerJ">
        <title>Extensive microbial diversity within the chicken gut microbiome revealed by metagenomics and culture.</title>
        <authorList>
            <person name="Gilroy R."/>
            <person name="Ravi A."/>
            <person name="Getino M."/>
            <person name="Pursley I."/>
            <person name="Horton D.L."/>
            <person name="Alikhan N.F."/>
            <person name="Baker D."/>
            <person name="Gharbi K."/>
            <person name="Hall N."/>
            <person name="Watson M."/>
            <person name="Adriaenssens E.M."/>
            <person name="Foster-Nyarko E."/>
            <person name="Jarju S."/>
            <person name="Secka A."/>
            <person name="Antonio M."/>
            <person name="Oren A."/>
            <person name="Chaudhuri R.R."/>
            <person name="La Ragione R."/>
            <person name="Hildebrand F."/>
            <person name="Pallen M.J."/>
        </authorList>
    </citation>
    <scope>NUCLEOTIDE SEQUENCE</scope>
    <source>
        <strain evidence="8">6276</strain>
    </source>
</reference>
<proteinExistence type="inferred from homology"/>
<dbReference type="InterPro" id="IPR034457">
    <property type="entry name" value="Organic_radical-activating"/>
</dbReference>
<keyword evidence="5" id="KW-0408">Iron</keyword>
<sequence>MIKFNIATINRCTEAEGPFKRLTIWFQGCNIGCCGCCNMDYQPLIPKHIISLNELLEIISRAKEEFGIEGVTYTGGEPTLQQNLPSLTQKIKQLGLGVISFTGHKYEDVATILHGCDMVLDGPFEHDNPERERKLLGSANQRIVLLTERYKDAIGWFDSSGIKMIEVNVGNMILANGDPF</sequence>
<evidence type="ECO:0000256" key="3">
    <source>
        <dbReference type="ARBA" id="ARBA00022691"/>
    </source>
</evidence>
<organism evidence="8 9">
    <name type="scientific">Candidatus Scatousia excrementigallinarum</name>
    <dbReference type="NCBI Taxonomy" id="2840935"/>
    <lineage>
        <taxon>Bacteria</taxon>
        <taxon>Candidatus Scatousia</taxon>
    </lineage>
</organism>
<keyword evidence="4" id="KW-0479">Metal-binding</keyword>
<protein>
    <recommendedName>
        <fullName evidence="7">Anaerobic ribonucleoside-triphosphate reductase-activating protein</fullName>
        <ecNumber evidence="7">1.97.1.-</ecNumber>
    </recommendedName>
</protein>
<dbReference type="GO" id="GO:0043365">
    <property type="term" value="F:[formate-C-acetyltransferase]-activating enzyme activity"/>
    <property type="evidence" value="ECO:0007669"/>
    <property type="project" value="InterPro"/>
</dbReference>
<dbReference type="PANTHER" id="PTHR30352:SF2">
    <property type="entry name" value="ANAEROBIC RIBONUCLEOSIDE-TRIPHOSPHATE REDUCTASE-ACTIVATING PROTEIN"/>
    <property type="match status" value="1"/>
</dbReference>
<dbReference type="GO" id="GO:0051539">
    <property type="term" value="F:4 iron, 4 sulfur cluster binding"/>
    <property type="evidence" value="ECO:0007669"/>
    <property type="project" value="UniProtKB-KW"/>
</dbReference>
<evidence type="ECO:0000313" key="9">
    <source>
        <dbReference type="Proteomes" id="UP000823928"/>
    </source>
</evidence>
<evidence type="ECO:0000256" key="1">
    <source>
        <dbReference type="ARBA" id="ARBA00001966"/>
    </source>
</evidence>
<comment type="function">
    <text evidence="7">Activation of anaerobic ribonucleoside-triphosphate reductase under anaerobic conditions by generation of an organic free radical, using S-adenosylmethionine and reduced flavodoxin as cosubstrates to produce 5'-deoxy-adenosine.</text>
</comment>
<dbReference type="GO" id="GO:0046872">
    <property type="term" value="F:metal ion binding"/>
    <property type="evidence" value="ECO:0007669"/>
    <property type="project" value="UniProtKB-KW"/>
</dbReference>
<dbReference type="AlphaFoldDB" id="A0A9D1EZB2"/>
<dbReference type="InterPro" id="IPR007197">
    <property type="entry name" value="rSAM"/>
</dbReference>
<evidence type="ECO:0000256" key="7">
    <source>
        <dbReference type="PIRNR" id="PIRNR000368"/>
    </source>
</evidence>
<name>A0A9D1EZB2_9BACT</name>
<dbReference type="Pfam" id="PF13353">
    <property type="entry name" value="Fer4_12"/>
    <property type="match status" value="1"/>
</dbReference>
<dbReference type="InterPro" id="IPR013785">
    <property type="entry name" value="Aldolase_TIM"/>
</dbReference>
<evidence type="ECO:0000256" key="6">
    <source>
        <dbReference type="ARBA" id="ARBA00023014"/>
    </source>
</evidence>
<dbReference type="EMBL" id="DVIU01000149">
    <property type="protein sequence ID" value="HIS36474.1"/>
    <property type="molecule type" value="Genomic_DNA"/>
</dbReference>
<comment type="cofactor">
    <cofactor evidence="1">
        <name>[4Fe-4S] cluster</name>
        <dbReference type="ChEBI" id="CHEBI:49883"/>
    </cofactor>
</comment>
<dbReference type="PANTHER" id="PTHR30352">
    <property type="entry name" value="PYRUVATE FORMATE-LYASE-ACTIVATING ENZYME"/>
    <property type="match status" value="1"/>
</dbReference>
<reference evidence="8" key="1">
    <citation type="submission" date="2020-10" db="EMBL/GenBank/DDBJ databases">
        <authorList>
            <person name="Gilroy R."/>
        </authorList>
    </citation>
    <scope>NUCLEOTIDE SEQUENCE</scope>
    <source>
        <strain evidence="8">6276</strain>
    </source>
</reference>
<dbReference type="SFLD" id="SFLDS00029">
    <property type="entry name" value="Radical_SAM"/>
    <property type="match status" value="1"/>
</dbReference>
<keyword evidence="3" id="KW-0949">S-adenosyl-L-methionine</keyword>
<evidence type="ECO:0000256" key="4">
    <source>
        <dbReference type="ARBA" id="ARBA00022723"/>
    </source>
</evidence>
<evidence type="ECO:0000256" key="2">
    <source>
        <dbReference type="ARBA" id="ARBA00022485"/>
    </source>
</evidence>
<keyword evidence="6" id="KW-0411">Iron-sulfur</keyword>
<dbReference type="EC" id="1.97.1.-" evidence="7"/>
<dbReference type="GO" id="GO:0004748">
    <property type="term" value="F:ribonucleoside-diphosphate reductase activity, thioredoxin disulfide as acceptor"/>
    <property type="evidence" value="ECO:0007669"/>
    <property type="project" value="TreeGrafter"/>
</dbReference>
<dbReference type="Proteomes" id="UP000823928">
    <property type="component" value="Unassembled WGS sequence"/>
</dbReference>
<dbReference type="Gene3D" id="3.20.20.70">
    <property type="entry name" value="Aldolase class I"/>
    <property type="match status" value="1"/>
</dbReference>
<comment type="caution">
    <text evidence="8">The sequence shown here is derived from an EMBL/GenBank/DDBJ whole genome shotgun (WGS) entry which is preliminary data.</text>
</comment>
<comment type="similarity">
    <text evidence="7">Belongs to the organic radical-activating enzymes family.</text>
</comment>
<evidence type="ECO:0000256" key="5">
    <source>
        <dbReference type="ARBA" id="ARBA00023004"/>
    </source>
</evidence>
<dbReference type="SUPFAM" id="SSF102114">
    <property type="entry name" value="Radical SAM enzymes"/>
    <property type="match status" value="1"/>
</dbReference>
<dbReference type="PIRSF" id="PIRSF000368">
    <property type="entry name" value="NrdG"/>
    <property type="match status" value="1"/>
</dbReference>
<keyword evidence="7" id="KW-0560">Oxidoreductase</keyword>